<sequence>MPALRTRDTPSQSLKVIMDTIQPPSLAIVSPTSRAISFLFNQTETIPYASPTSSLFEPDLRKLTLSPSKSTLITPISPSNTSSTTSSCTSVFPTMPSMTSLSTFPALPSSSHKRRKSSTCSDLERQPKKGDEDYIKRPDSAFILCRRKCCEDRQATVEEAAAADGPTKKQRQADLSKTISQQWKALSLSRSVCIGRS</sequence>
<evidence type="ECO:0000256" key="1">
    <source>
        <dbReference type="PROSITE-ProRule" id="PRU00267"/>
    </source>
</evidence>
<dbReference type="PROSITE" id="PS50118">
    <property type="entry name" value="HMG_BOX_2"/>
    <property type="match status" value="1"/>
</dbReference>
<dbReference type="AlphaFoldDB" id="A0A8I3A3G0"/>
<keyword evidence="1" id="KW-0539">Nucleus</keyword>
<evidence type="ECO:0000259" key="3">
    <source>
        <dbReference type="PROSITE" id="PS50118"/>
    </source>
</evidence>
<gene>
    <name evidence="4" type="ORF">JVT61DRAFT_12124</name>
</gene>
<dbReference type="Proteomes" id="UP000683000">
    <property type="component" value="Unassembled WGS sequence"/>
</dbReference>
<evidence type="ECO:0000256" key="2">
    <source>
        <dbReference type="SAM" id="MobiDB-lite"/>
    </source>
</evidence>
<evidence type="ECO:0000313" key="4">
    <source>
        <dbReference type="EMBL" id="KAG6370403.1"/>
    </source>
</evidence>
<comment type="caution">
    <text evidence="4">The sequence shown here is derived from an EMBL/GenBank/DDBJ whole genome shotgun (WGS) entry which is preliminary data.</text>
</comment>
<dbReference type="EMBL" id="JAGFBS010000052">
    <property type="protein sequence ID" value="KAG6370403.1"/>
    <property type="molecule type" value="Genomic_DNA"/>
</dbReference>
<keyword evidence="5" id="KW-1185">Reference proteome</keyword>
<keyword evidence="1" id="KW-0238">DNA-binding</keyword>
<dbReference type="GO" id="GO:0003677">
    <property type="term" value="F:DNA binding"/>
    <property type="evidence" value="ECO:0007669"/>
    <property type="project" value="UniProtKB-UniRule"/>
</dbReference>
<dbReference type="SUPFAM" id="SSF47095">
    <property type="entry name" value="HMG-box"/>
    <property type="match status" value="1"/>
</dbReference>
<accession>A0A8I3A3G0</accession>
<dbReference type="OrthoDB" id="6247875at2759"/>
<evidence type="ECO:0000313" key="5">
    <source>
        <dbReference type="Proteomes" id="UP000683000"/>
    </source>
</evidence>
<feature type="DNA-binding region" description="HMG box" evidence="1">
    <location>
        <begin position="135"/>
        <end position="197"/>
    </location>
</feature>
<reference evidence="4" key="1">
    <citation type="submission" date="2021-03" db="EMBL/GenBank/DDBJ databases">
        <title>Evolutionary innovations through gain and loss of genes in the ectomycorrhizal Boletales.</title>
        <authorList>
            <person name="Wu G."/>
            <person name="Miyauchi S."/>
            <person name="Morin E."/>
            <person name="Yang Z.-L."/>
            <person name="Xu J."/>
            <person name="Martin F.M."/>
        </authorList>
    </citation>
    <scope>NUCLEOTIDE SEQUENCE</scope>
    <source>
        <strain evidence="4">BR01</strain>
    </source>
</reference>
<proteinExistence type="predicted"/>
<dbReference type="Gene3D" id="1.10.30.10">
    <property type="entry name" value="High mobility group box domain"/>
    <property type="match status" value="1"/>
</dbReference>
<dbReference type="InterPro" id="IPR009071">
    <property type="entry name" value="HMG_box_dom"/>
</dbReference>
<dbReference type="InterPro" id="IPR036910">
    <property type="entry name" value="HMG_box_dom_sf"/>
</dbReference>
<dbReference type="GO" id="GO:0005634">
    <property type="term" value="C:nucleus"/>
    <property type="evidence" value="ECO:0007669"/>
    <property type="project" value="UniProtKB-UniRule"/>
</dbReference>
<feature type="domain" description="HMG box" evidence="3">
    <location>
        <begin position="135"/>
        <end position="197"/>
    </location>
</feature>
<feature type="compositionally biased region" description="Basic and acidic residues" evidence="2">
    <location>
        <begin position="122"/>
        <end position="134"/>
    </location>
</feature>
<feature type="region of interest" description="Disordered" evidence="2">
    <location>
        <begin position="102"/>
        <end position="134"/>
    </location>
</feature>
<protein>
    <recommendedName>
        <fullName evidence="3">HMG box domain-containing protein</fullName>
    </recommendedName>
</protein>
<organism evidence="4 5">
    <name type="scientific">Boletus reticuloceps</name>
    <dbReference type="NCBI Taxonomy" id="495285"/>
    <lineage>
        <taxon>Eukaryota</taxon>
        <taxon>Fungi</taxon>
        <taxon>Dikarya</taxon>
        <taxon>Basidiomycota</taxon>
        <taxon>Agaricomycotina</taxon>
        <taxon>Agaricomycetes</taxon>
        <taxon>Agaricomycetidae</taxon>
        <taxon>Boletales</taxon>
        <taxon>Boletineae</taxon>
        <taxon>Boletaceae</taxon>
        <taxon>Boletoideae</taxon>
        <taxon>Boletus</taxon>
    </lineage>
</organism>
<name>A0A8I3A3G0_9AGAM</name>